<dbReference type="Proteomes" id="UP000797356">
    <property type="component" value="Chromosome 13"/>
</dbReference>
<dbReference type="AlphaFoldDB" id="A0A8K0ISN2"/>
<accession>A0A8K0ISN2</accession>
<evidence type="ECO:0000313" key="2">
    <source>
        <dbReference type="Proteomes" id="UP000797356"/>
    </source>
</evidence>
<comment type="caution">
    <text evidence="1">The sequence shown here is derived from an EMBL/GenBank/DDBJ whole genome shotgun (WGS) entry which is preliminary data.</text>
</comment>
<organism evidence="1 2">
    <name type="scientific">Cocos nucifera</name>
    <name type="common">Coconut palm</name>
    <dbReference type="NCBI Taxonomy" id="13894"/>
    <lineage>
        <taxon>Eukaryota</taxon>
        <taxon>Viridiplantae</taxon>
        <taxon>Streptophyta</taxon>
        <taxon>Embryophyta</taxon>
        <taxon>Tracheophyta</taxon>
        <taxon>Spermatophyta</taxon>
        <taxon>Magnoliopsida</taxon>
        <taxon>Liliopsida</taxon>
        <taxon>Arecaceae</taxon>
        <taxon>Arecoideae</taxon>
        <taxon>Cocoseae</taxon>
        <taxon>Attaleinae</taxon>
        <taxon>Cocos</taxon>
    </lineage>
</organism>
<protein>
    <submittedName>
        <fullName evidence="1">Uncharacterized protein</fullName>
    </submittedName>
</protein>
<reference evidence="1" key="2">
    <citation type="submission" date="2019-07" db="EMBL/GenBank/DDBJ databases">
        <authorList>
            <person name="Yang Y."/>
            <person name="Bocs S."/>
            <person name="Baudouin L."/>
        </authorList>
    </citation>
    <scope>NUCLEOTIDE SEQUENCE</scope>
    <source>
        <tissue evidence="1">Spear leaf of Hainan Tall coconut</tissue>
    </source>
</reference>
<reference evidence="1" key="1">
    <citation type="journal article" date="2017" name="Gigascience">
        <title>The genome draft of coconut (Cocos nucifera).</title>
        <authorList>
            <person name="Xiao Y."/>
            <person name="Xu P."/>
            <person name="Fan H."/>
            <person name="Baudouin L."/>
            <person name="Xia W."/>
            <person name="Bocs S."/>
            <person name="Xu J."/>
            <person name="Li Q."/>
            <person name="Guo A."/>
            <person name="Zhou L."/>
            <person name="Li J."/>
            <person name="Wu Y."/>
            <person name="Ma Z."/>
            <person name="Armero A."/>
            <person name="Issali A.E."/>
            <person name="Liu N."/>
            <person name="Peng M."/>
            <person name="Yang Y."/>
        </authorList>
    </citation>
    <scope>NUCLEOTIDE SEQUENCE</scope>
    <source>
        <tissue evidence="1">Spear leaf of Hainan Tall coconut</tissue>
    </source>
</reference>
<gene>
    <name evidence="1" type="ORF">COCNU_13G002590</name>
</gene>
<proteinExistence type="predicted"/>
<dbReference type="EMBL" id="CM017884">
    <property type="protein sequence ID" value="KAG1366469.1"/>
    <property type="molecule type" value="Genomic_DNA"/>
</dbReference>
<sequence>MESIASLYAHCYRTNPKPNFFKGGGKERKKRTPNLTLDYEVLDGDGLTLE</sequence>
<keyword evidence="2" id="KW-1185">Reference proteome</keyword>
<evidence type="ECO:0000313" key="1">
    <source>
        <dbReference type="EMBL" id="KAG1366469.1"/>
    </source>
</evidence>
<name>A0A8K0ISN2_COCNU</name>